<evidence type="ECO:0000313" key="2">
    <source>
        <dbReference type="EMBL" id="RAI36386.1"/>
    </source>
</evidence>
<feature type="compositionally biased region" description="Low complexity" evidence="1">
    <location>
        <begin position="38"/>
        <end position="50"/>
    </location>
</feature>
<keyword evidence="3" id="KW-1185">Reference proteome</keyword>
<comment type="caution">
    <text evidence="2">The sequence shown here is derived from an EMBL/GenBank/DDBJ whole genome shotgun (WGS) entry which is preliminary data.</text>
</comment>
<accession>A0A327KEB1</accession>
<evidence type="ECO:0000256" key="1">
    <source>
        <dbReference type="SAM" id="MobiDB-lite"/>
    </source>
</evidence>
<sequence>MSSDRTAAVRDLLAFYLEAGVDALLAEEPRDRLRPEEAAAPAGVTAIATGTSPAPAEPRRPVGDPAIGRPTLRENGTAGR</sequence>
<dbReference type="EMBL" id="NPEU01000220">
    <property type="protein sequence ID" value="RAI36386.1"/>
    <property type="molecule type" value="Genomic_DNA"/>
</dbReference>
<gene>
    <name evidence="2" type="ORF">CH338_17680</name>
</gene>
<dbReference type="Proteomes" id="UP000248863">
    <property type="component" value="Unassembled WGS sequence"/>
</dbReference>
<dbReference type="AlphaFoldDB" id="A0A327KEB1"/>
<feature type="region of interest" description="Disordered" evidence="1">
    <location>
        <begin position="32"/>
        <end position="80"/>
    </location>
</feature>
<protein>
    <submittedName>
        <fullName evidence="2">Uncharacterized protein</fullName>
    </submittedName>
</protein>
<organism evidence="2 3">
    <name type="scientific">Rhodoplanes elegans</name>
    <dbReference type="NCBI Taxonomy" id="29408"/>
    <lineage>
        <taxon>Bacteria</taxon>
        <taxon>Pseudomonadati</taxon>
        <taxon>Pseudomonadota</taxon>
        <taxon>Alphaproteobacteria</taxon>
        <taxon>Hyphomicrobiales</taxon>
        <taxon>Nitrobacteraceae</taxon>
        <taxon>Rhodoplanes</taxon>
    </lineage>
</organism>
<proteinExistence type="predicted"/>
<name>A0A327KEB1_9BRAD</name>
<reference evidence="2 3" key="1">
    <citation type="submission" date="2017-07" db="EMBL/GenBank/DDBJ databases">
        <title>Draft Genome Sequences of Select Purple Nonsulfur Bacteria.</title>
        <authorList>
            <person name="Lasarre B."/>
            <person name="Mckinlay J.B."/>
        </authorList>
    </citation>
    <scope>NUCLEOTIDE SEQUENCE [LARGE SCALE GENOMIC DNA]</scope>
    <source>
        <strain evidence="2 3">DSM 11907</strain>
    </source>
</reference>
<feature type="non-terminal residue" evidence="2">
    <location>
        <position position="80"/>
    </location>
</feature>
<evidence type="ECO:0000313" key="3">
    <source>
        <dbReference type="Proteomes" id="UP000248863"/>
    </source>
</evidence>